<dbReference type="EMBL" id="JAGSPN010000016">
    <property type="protein sequence ID" value="MBR7783980.1"/>
    <property type="molecule type" value="Genomic_DNA"/>
</dbReference>
<gene>
    <name evidence="1" type="ORF">KDM89_17680</name>
</gene>
<comment type="caution">
    <text evidence="1">The sequence shown here is derived from an EMBL/GenBank/DDBJ whole genome shotgun (WGS) entry which is preliminary data.</text>
</comment>
<sequence length="363" mass="40823">MTTSSIRIFAGSLAKQRIAEYGLQAADVAVIPAAAGGPKGLILQKLDQWLFGSWLPQAPRERTLIGASIGSWRMAAAACADPVAGFQRLGDLYCGQTYPENPDTDCVTREISGMLDQLIGGYEQEILRNPSYHLHILTNRGLRHLQFTNSLNAEKTAFARAALANLRGRDHLAAHLERVVFSDQRDTLTWLQTAFDAFSTVFTPLQSGNLRQALLASGTLPLIMNKVSGIPAAPQGQYWDGGIIDYHLAFPYHRLGQDQLVLYPHFAPYLVPGWLDKALPWRRTHRAPFRDWMQNVILIAPSNDFLRTLPRGKLPDRKDFSYHGLNHQRRIQDWKIAMSEAERLRDDLIRFIEKPDPAQIHAL</sequence>
<dbReference type="RefSeq" id="WP_212689242.1">
    <property type="nucleotide sequence ID" value="NZ_JAGSPN010000016.1"/>
</dbReference>
<dbReference type="SUPFAM" id="SSF52151">
    <property type="entry name" value="FabD/lysophospholipase-like"/>
    <property type="match status" value="1"/>
</dbReference>
<proteinExistence type="predicted"/>
<reference evidence="1" key="1">
    <citation type="submission" date="2021-04" db="EMBL/GenBank/DDBJ databases">
        <title>novel species isolated from subtropical streams in China.</title>
        <authorList>
            <person name="Lu H."/>
        </authorList>
    </citation>
    <scope>NUCLEOTIDE SEQUENCE</scope>
    <source>
        <strain evidence="1">LFS511W</strain>
    </source>
</reference>
<accession>A0A941DQB0</accession>
<dbReference type="AlphaFoldDB" id="A0A941DQB0"/>
<name>A0A941DQB0_9BURK</name>
<evidence type="ECO:0000313" key="1">
    <source>
        <dbReference type="EMBL" id="MBR7783980.1"/>
    </source>
</evidence>
<dbReference type="Proteomes" id="UP000680067">
    <property type="component" value="Unassembled WGS sequence"/>
</dbReference>
<evidence type="ECO:0000313" key="2">
    <source>
        <dbReference type="Proteomes" id="UP000680067"/>
    </source>
</evidence>
<protein>
    <submittedName>
        <fullName evidence="1">Patatin-like phospholipase family protein</fullName>
    </submittedName>
</protein>
<keyword evidence="2" id="KW-1185">Reference proteome</keyword>
<dbReference type="InterPro" id="IPR016035">
    <property type="entry name" value="Acyl_Trfase/lysoPLipase"/>
</dbReference>
<organism evidence="1 2">
    <name type="scientific">Undibacterium luofuense</name>
    <dbReference type="NCBI Taxonomy" id="2828733"/>
    <lineage>
        <taxon>Bacteria</taxon>
        <taxon>Pseudomonadati</taxon>
        <taxon>Pseudomonadota</taxon>
        <taxon>Betaproteobacteria</taxon>
        <taxon>Burkholderiales</taxon>
        <taxon>Oxalobacteraceae</taxon>
        <taxon>Undibacterium</taxon>
    </lineage>
</organism>